<comment type="catalytic activity">
    <reaction evidence="10">
        <text>ATP + H2O = ADP + phosphate + H(+)</text>
        <dbReference type="Rhea" id="RHEA:13065"/>
        <dbReference type="ChEBI" id="CHEBI:15377"/>
        <dbReference type="ChEBI" id="CHEBI:15378"/>
        <dbReference type="ChEBI" id="CHEBI:30616"/>
        <dbReference type="ChEBI" id="CHEBI:43474"/>
        <dbReference type="ChEBI" id="CHEBI:456216"/>
    </reaction>
</comment>
<evidence type="ECO:0000256" key="3">
    <source>
        <dbReference type="ARBA" id="ARBA00022517"/>
    </source>
</evidence>
<dbReference type="FunFam" id="3.40.50.300:FF:000372">
    <property type="entry name" value="Adenylate kinase isoenzyme 6 homolog"/>
    <property type="match status" value="1"/>
</dbReference>
<dbReference type="Gene3D" id="3.40.50.300">
    <property type="entry name" value="P-loop containing nucleotide triphosphate hydrolases"/>
    <property type="match status" value="1"/>
</dbReference>
<keyword evidence="5 10" id="KW-0808">Transferase</keyword>
<dbReference type="SUPFAM" id="SSF52540">
    <property type="entry name" value="P-loop containing nucleoside triphosphate hydrolases"/>
    <property type="match status" value="1"/>
</dbReference>
<comment type="caution">
    <text evidence="10">Lacks conserved residue(s) required for the propagation of feature annotation.</text>
</comment>
<dbReference type="EMBL" id="MIGC01003365">
    <property type="protein sequence ID" value="PHJ19551.1"/>
    <property type="molecule type" value="Genomic_DNA"/>
</dbReference>
<protein>
    <recommendedName>
        <fullName evidence="10">Adenylate kinase isoenzyme 6 homolog</fullName>
        <shortName evidence="10">AK6</shortName>
        <ecNumber evidence="10">2.7.4.3</ecNumber>
    </recommendedName>
    <alternativeName>
        <fullName evidence="10">Dual activity adenylate kinase/ATPase</fullName>
        <shortName evidence="10">AK/ATPase</shortName>
    </alternativeName>
</protein>
<dbReference type="PANTHER" id="PTHR12595:SF0">
    <property type="entry name" value="ADENYLATE KINASE ISOENZYME 6"/>
    <property type="match status" value="1"/>
</dbReference>
<organism evidence="11 12">
    <name type="scientific">Cystoisospora suis</name>
    <dbReference type="NCBI Taxonomy" id="483139"/>
    <lineage>
        <taxon>Eukaryota</taxon>
        <taxon>Sar</taxon>
        <taxon>Alveolata</taxon>
        <taxon>Apicomplexa</taxon>
        <taxon>Conoidasida</taxon>
        <taxon>Coccidia</taxon>
        <taxon>Eucoccidiorida</taxon>
        <taxon>Eimeriorina</taxon>
        <taxon>Sarcocystidae</taxon>
        <taxon>Cystoisospora</taxon>
    </lineage>
</organism>
<accession>A0A2C6JZH3</accession>
<evidence type="ECO:0000256" key="7">
    <source>
        <dbReference type="ARBA" id="ARBA00022777"/>
    </source>
</evidence>
<evidence type="ECO:0000256" key="9">
    <source>
        <dbReference type="ARBA" id="ARBA00023242"/>
    </source>
</evidence>
<evidence type="ECO:0000256" key="1">
    <source>
        <dbReference type="ARBA" id="ARBA00000582"/>
    </source>
</evidence>
<dbReference type="VEuPathDB" id="ToxoDB:CSUI_006612"/>
<dbReference type="InterPro" id="IPR027417">
    <property type="entry name" value="P-loop_NTPase"/>
</dbReference>
<gene>
    <name evidence="11" type="ORF">CSUI_006612</name>
</gene>
<keyword evidence="2 10" id="KW-0963">Cytoplasm</keyword>
<dbReference type="GO" id="GO:0016887">
    <property type="term" value="F:ATP hydrolysis activity"/>
    <property type="evidence" value="ECO:0007669"/>
    <property type="project" value="UniProtKB-UniRule"/>
</dbReference>
<keyword evidence="9 10" id="KW-0539">Nucleus</keyword>
<name>A0A2C6JZH3_9APIC</name>
<reference evidence="11 12" key="1">
    <citation type="journal article" date="2017" name="Int. J. Parasitol.">
        <title>The genome of the protozoan parasite Cystoisospora suis and a reverse vaccinology approach to identify vaccine candidates.</title>
        <authorList>
            <person name="Palmieri N."/>
            <person name="Shrestha A."/>
            <person name="Ruttkowski B."/>
            <person name="Beck T."/>
            <person name="Vogl C."/>
            <person name="Tomley F."/>
            <person name="Blake D.P."/>
            <person name="Joachim A."/>
        </authorList>
    </citation>
    <scope>NUCLEOTIDE SEQUENCE [LARGE SCALE GENOMIC DNA]</scope>
    <source>
        <strain evidence="11 12">Wien I</strain>
    </source>
</reference>
<dbReference type="InterPro" id="IPR020618">
    <property type="entry name" value="Adenyl_kinase_AK6"/>
</dbReference>
<dbReference type="GO" id="GO:0005737">
    <property type="term" value="C:cytoplasm"/>
    <property type="evidence" value="ECO:0007669"/>
    <property type="project" value="UniProtKB-SubCell"/>
</dbReference>
<keyword evidence="6 10" id="KW-0547">Nucleotide-binding</keyword>
<comment type="similarity">
    <text evidence="10">Belongs to the adenylate kinase family. AK6 subfamily.</text>
</comment>
<evidence type="ECO:0000256" key="8">
    <source>
        <dbReference type="ARBA" id="ARBA00022840"/>
    </source>
</evidence>
<evidence type="ECO:0000313" key="12">
    <source>
        <dbReference type="Proteomes" id="UP000221165"/>
    </source>
</evidence>
<comment type="caution">
    <text evidence="11">The sequence shown here is derived from an EMBL/GenBank/DDBJ whole genome shotgun (WGS) entry which is preliminary data.</text>
</comment>
<comment type="function">
    <text evidence="10">Broad-specificity nucleoside monophosphate (NMP) kinase that catalyzes the reversible transfer of the terminal phosphate group between nucleoside triphosphates and monophosphates. Has also ATPase activity. Involved in the late cytoplasmic maturation steps of the 40S ribosomal particles, specifically 18S rRNA maturation. While NMP activity is not required for ribosome maturation, ATPase activity is. Associates transiently with small ribosomal subunit protein uS11. ATP hydrolysis breaks the interaction with uS11. May temporarily remove uS11 from the ribosome to enable a conformational change of the ribosomal RNA that is needed for the final maturation step of the small ribosomal subunit. Its NMP activity may have a role in nuclear energy homeostasis.</text>
</comment>
<feature type="binding site" evidence="10">
    <location>
        <position position="110"/>
    </location>
    <ligand>
        <name>ATP</name>
        <dbReference type="ChEBI" id="CHEBI:30616"/>
    </ligand>
</feature>
<evidence type="ECO:0000256" key="4">
    <source>
        <dbReference type="ARBA" id="ARBA00022552"/>
    </source>
</evidence>
<keyword evidence="12" id="KW-1185">Reference proteome</keyword>
<evidence type="ECO:0000256" key="6">
    <source>
        <dbReference type="ARBA" id="ARBA00022741"/>
    </source>
</evidence>
<feature type="region of interest" description="NMPbind" evidence="10">
    <location>
        <begin position="34"/>
        <end position="57"/>
    </location>
</feature>
<dbReference type="GO" id="GO:0005524">
    <property type="term" value="F:ATP binding"/>
    <property type="evidence" value="ECO:0007669"/>
    <property type="project" value="UniProtKB-KW"/>
</dbReference>
<keyword evidence="4 10" id="KW-0698">rRNA processing</keyword>
<dbReference type="HAMAP" id="MF_00039">
    <property type="entry name" value="Adenylate_kinase_AK6"/>
    <property type="match status" value="1"/>
</dbReference>
<dbReference type="GO" id="GO:0042274">
    <property type="term" value="P:ribosomal small subunit biogenesis"/>
    <property type="evidence" value="ECO:0007669"/>
    <property type="project" value="UniProtKB-UniRule"/>
</dbReference>
<keyword evidence="8 10" id="KW-0067">ATP-binding</keyword>
<dbReference type="OrthoDB" id="10251185at2759"/>
<feature type="binding site" evidence="10">
    <location>
        <position position="16"/>
    </location>
    <ligand>
        <name>ATP</name>
        <dbReference type="ChEBI" id="CHEBI:30616"/>
    </ligand>
</feature>
<feature type="binding site" evidence="10">
    <location>
        <position position="17"/>
    </location>
    <ligand>
        <name>ATP</name>
        <dbReference type="ChEBI" id="CHEBI:30616"/>
    </ligand>
</feature>
<dbReference type="GO" id="GO:0006364">
    <property type="term" value="P:rRNA processing"/>
    <property type="evidence" value="ECO:0007669"/>
    <property type="project" value="UniProtKB-KW"/>
</dbReference>
<dbReference type="RefSeq" id="XP_067921250.1">
    <property type="nucleotide sequence ID" value="XM_068066766.1"/>
</dbReference>
<keyword evidence="3 10" id="KW-0690">Ribosome biogenesis</keyword>
<dbReference type="GO" id="GO:0005634">
    <property type="term" value="C:nucleus"/>
    <property type="evidence" value="ECO:0007669"/>
    <property type="project" value="UniProtKB-SubCell"/>
</dbReference>
<evidence type="ECO:0000313" key="11">
    <source>
        <dbReference type="EMBL" id="PHJ19551.1"/>
    </source>
</evidence>
<sequence length="170" mass="19606">MRSRPNILVTGTPGVGKTTFCRQLAQQTGMEHVNVGQLIKDEQLYSEWDDEKNCSIFDEDLVVNRLEDIVSDGNKVVDFHSCDFMPEEWFDFVYVLRADTAVLYDRLEKRHYNEAKVKENVECEIFRVLLDEAIDAFGEDKVVELQSNTFDDLSSNVDTVAKSVDEWRPS</sequence>
<evidence type="ECO:0000256" key="10">
    <source>
        <dbReference type="HAMAP-Rule" id="MF_03173"/>
    </source>
</evidence>
<feature type="binding site" evidence="10">
    <location>
        <position position="19"/>
    </location>
    <ligand>
        <name>ATP</name>
        <dbReference type="ChEBI" id="CHEBI:30616"/>
    </ligand>
</feature>
<comment type="catalytic activity">
    <reaction evidence="1 10">
        <text>AMP + ATP = 2 ADP</text>
        <dbReference type="Rhea" id="RHEA:12973"/>
        <dbReference type="ChEBI" id="CHEBI:30616"/>
        <dbReference type="ChEBI" id="CHEBI:456215"/>
        <dbReference type="ChEBI" id="CHEBI:456216"/>
        <dbReference type="EC" id="2.7.4.3"/>
    </reaction>
</comment>
<proteinExistence type="inferred from homology"/>
<dbReference type="Proteomes" id="UP000221165">
    <property type="component" value="Unassembled WGS sequence"/>
</dbReference>
<dbReference type="AlphaFoldDB" id="A0A2C6JZH3"/>
<evidence type="ECO:0000256" key="2">
    <source>
        <dbReference type="ARBA" id="ARBA00022490"/>
    </source>
</evidence>
<dbReference type="GeneID" id="94429977"/>
<dbReference type="GO" id="GO:0004017">
    <property type="term" value="F:AMP kinase activity"/>
    <property type="evidence" value="ECO:0007669"/>
    <property type="project" value="UniProtKB-UniRule"/>
</dbReference>
<dbReference type="PANTHER" id="PTHR12595">
    <property type="entry name" value="POS9-ACTIVATING FACTOR FAP7-RELATED"/>
    <property type="match status" value="1"/>
</dbReference>
<feature type="binding site" evidence="10">
    <location>
        <position position="14"/>
    </location>
    <ligand>
        <name>ATP</name>
        <dbReference type="ChEBI" id="CHEBI:30616"/>
    </ligand>
</feature>
<dbReference type="EC" id="2.7.4.3" evidence="10"/>
<feature type="region of interest" description="LID" evidence="10">
    <location>
        <begin position="109"/>
        <end position="119"/>
    </location>
</feature>
<dbReference type="Pfam" id="PF13238">
    <property type="entry name" value="AAA_18"/>
    <property type="match status" value="1"/>
</dbReference>
<comment type="subcellular location">
    <subcellularLocation>
        <location evidence="10">Cytoplasm</location>
    </subcellularLocation>
    <subcellularLocation>
        <location evidence="10">Nucleus</location>
    </subcellularLocation>
</comment>
<keyword evidence="7 10" id="KW-0418">Kinase</keyword>
<feature type="binding site" evidence="10">
    <location>
        <position position="18"/>
    </location>
    <ligand>
        <name>ATP</name>
        <dbReference type="ChEBI" id="CHEBI:30616"/>
    </ligand>
</feature>
<comment type="subunit">
    <text evidence="10">Interacts with small ribosomal subunit protein uS11. Not a structural component of 43S pre-ribosomes, but transiently interacts with them by binding to uS11.</text>
</comment>
<evidence type="ECO:0000256" key="5">
    <source>
        <dbReference type="ARBA" id="ARBA00022679"/>
    </source>
</evidence>